<feature type="transmembrane region" description="Helical" evidence="7">
    <location>
        <begin position="355"/>
        <end position="375"/>
    </location>
</feature>
<evidence type="ECO:0000256" key="7">
    <source>
        <dbReference type="SAM" id="Phobius"/>
    </source>
</evidence>
<feature type="transmembrane region" description="Helical" evidence="7">
    <location>
        <begin position="7"/>
        <end position="29"/>
    </location>
</feature>
<dbReference type="Pfam" id="PF07690">
    <property type="entry name" value="MFS_1"/>
    <property type="match status" value="1"/>
</dbReference>
<dbReference type="RefSeq" id="WP_142091096.1">
    <property type="nucleotide sequence ID" value="NZ_CP035485.1"/>
</dbReference>
<dbReference type="CDD" id="cd17324">
    <property type="entry name" value="MFS_NepI_like"/>
    <property type="match status" value="1"/>
</dbReference>
<dbReference type="InterPro" id="IPR011701">
    <property type="entry name" value="MFS"/>
</dbReference>
<gene>
    <name evidence="9" type="ORF">EPH95_16560</name>
</gene>
<evidence type="ECO:0000256" key="4">
    <source>
        <dbReference type="ARBA" id="ARBA00022692"/>
    </source>
</evidence>
<evidence type="ECO:0000256" key="1">
    <source>
        <dbReference type="ARBA" id="ARBA00004651"/>
    </source>
</evidence>
<feature type="domain" description="Major facilitator superfamily (MFS) profile" evidence="8">
    <location>
        <begin position="4"/>
        <end position="379"/>
    </location>
</feature>
<dbReference type="GO" id="GO:0005886">
    <property type="term" value="C:plasma membrane"/>
    <property type="evidence" value="ECO:0007669"/>
    <property type="project" value="UniProtKB-SubCell"/>
</dbReference>
<evidence type="ECO:0000256" key="6">
    <source>
        <dbReference type="ARBA" id="ARBA00023136"/>
    </source>
</evidence>
<feature type="transmembrane region" description="Helical" evidence="7">
    <location>
        <begin position="128"/>
        <end position="150"/>
    </location>
</feature>
<dbReference type="Proteomes" id="UP000319756">
    <property type="component" value="Chromosome"/>
</dbReference>
<evidence type="ECO:0000256" key="3">
    <source>
        <dbReference type="ARBA" id="ARBA00022475"/>
    </source>
</evidence>
<accession>A0A514LLB8</accession>
<dbReference type="InterPro" id="IPR050189">
    <property type="entry name" value="MFS_Efflux_Transporters"/>
</dbReference>
<feature type="transmembrane region" description="Helical" evidence="7">
    <location>
        <begin position="267"/>
        <end position="284"/>
    </location>
</feature>
<evidence type="ECO:0000256" key="2">
    <source>
        <dbReference type="ARBA" id="ARBA00022448"/>
    </source>
</evidence>
<dbReference type="KEGG" id="sale:EPH95_16560"/>
<feature type="transmembrane region" description="Helical" evidence="7">
    <location>
        <begin position="235"/>
        <end position="255"/>
    </location>
</feature>
<evidence type="ECO:0000313" key="10">
    <source>
        <dbReference type="Proteomes" id="UP000319756"/>
    </source>
</evidence>
<dbReference type="PANTHER" id="PTHR43124">
    <property type="entry name" value="PURINE EFFLUX PUMP PBUE"/>
    <property type="match status" value="1"/>
</dbReference>
<name>A0A514LLB8_9BACI</name>
<keyword evidence="5 7" id="KW-1133">Transmembrane helix</keyword>
<dbReference type="PANTHER" id="PTHR43124:SF10">
    <property type="entry name" value="PURINE EFFLUX PUMP PBUE"/>
    <property type="match status" value="1"/>
</dbReference>
<dbReference type="AlphaFoldDB" id="A0A514LLB8"/>
<feature type="transmembrane region" description="Helical" evidence="7">
    <location>
        <begin position="156"/>
        <end position="181"/>
    </location>
</feature>
<dbReference type="Gene3D" id="1.20.1250.20">
    <property type="entry name" value="MFS general substrate transporter like domains"/>
    <property type="match status" value="2"/>
</dbReference>
<keyword evidence="3" id="KW-1003">Cell membrane</keyword>
<feature type="transmembrane region" description="Helical" evidence="7">
    <location>
        <begin position="35"/>
        <end position="58"/>
    </location>
</feature>
<comment type="subcellular location">
    <subcellularLocation>
        <location evidence="1">Cell membrane</location>
        <topology evidence="1">Multi-pass membrane protein</topology>
    </subcellularLocation>
</comment>
<dbReference type="GO" id="GO:0022857">
    <property type="term" value="F:transmembrane transporter activity"/>
    <property type="evidence" value="ECO:0007669"/>
    <property type="project" value="InterPro"/>
</dbReference>
<dbReference type="EMBL" id="CP035485">
    <property type="protein sequence ID" value="QDI92593.1"/>
    <property type="molecule type" value="Genomic_DNA"/>
</dbReference>
<evidence type="ECO:0000313" key="9">
    <source>
        <dbReference type="EMBL" id="QDI92593.1"/>
    </source>
</evidence>
<dbReference type="OrthoDB" id="2727100at2"/>
<dbReference type="SUPFAM" id="SSF103473">
    <property type="entry name" value="MFS general substrate transporter"/>
    <property type="match status" value="1"/>
</dbReference>
<keyword evidence="10" id="KW-1185">Reference proteome</keyword>
<reference evidence="10" key="1">
    <citation type="submission" date="2019-01" db="EMBL/GenBank/DDBJ databases">
        <title>Genomic analysis of Salicibibacter sp. NKC3-5.</title>
        <authorList>
            <person name="Oh Y.J."/>
        </authorList>
    </citation>
    <scope>NUCLEOTIDE SEQUENCE [LARGE SCALE GENOMIC DNA]</scope>
    <source>
        <strain evidence="10">NKC3-5</strain>
    </source>
</reference>
<feature type="transmembrane region" description="Helical" evidence="7">
    <location>
        <begin position="202"/>
        <end position="223"/>
    </location>
</feature>
<keyword evidence="4 7" id="KW-0812">Transmembrane</keyword>
<evidence type="ECO:0000259" key="8">
    <source>
        <dbReference type="PROSITE" id="PS50850"/>
    </source>
</evidence>
<organism evidence="9 10">
    <name type="scientific">Salicibibacter halophilus</name>
    <dbReference type="NCBI Taxonomy" id="2502791"/>
    <lineage>
        <taxon>Bacteria</taxon>
        <taxon>Bacillati</taxon>
        <taxon>Bacillota</taxon>
        <taxon>Bacilli</taxon>
        <taxon>Bacillales</taxon>
        <taxon>Bacillaceae</taxon>
        <taxon>Salicibibacter</taxon>
    </lineage>
</organism>
<feature type="transmembrane region" description="Helical" evidence="7">
    <location>
        <begin position="95"/>
        <end position="116"/>
    </location>
</feature>
<evidence type="ECO:0000256" key="5">
    <source>
        <dbReference type="ARBA" id="ARBA00022989"/>
    </source>
</evidence>
<dbReference type="InterPro" id="IPR036259">
    <property type="entry name" value="MFS_trans_sf"/>
</dbReference>
<feature type="transmembrane region" description="Helical" evidence="7">
    <location>
        <begin position="70"/>
        <end position="89"/>
    </location>
</feature>
<dbReference type="InterPro" id="IPR020846">
    <property type="entry name" value="MFS_dom"/>
</dbReference>
<sequence length="388" mass="41537">MNFRVYVLAVSAFVVGMVELIIGGILPLIAEDLNVSVAAAGQLITVFALIFAISGPVLLSLTSKIERKRLYMSSLAVFFFANLFAFVSPNFETLIVARVVTAMSAALIIVLSLTIAPKIVEPAYRSRSIGIITMGVSSALVLGVPIGVLVGDMLGWRMLFLLIAMLTLVAGVIIFYFLEPIKPDHVTSLRQQIASLKSKKIFSAHIVTLLILAGHYTLYGYFAPFLQTTMGLEPFWVSVAFFVFGISAVSGGGVGGWMTDRFGPQRTVVSFIILFAIVLFLLPLSTYSSVLFPLALVIWGMLSWSIAPAQQSYLIQTAPETSDIQQSVNTSALQFGIATGSGFGGLVVQQSSVETTAWAGSVLVILALGFALYSFRKPAGKAAPLGQS</sequence>
<dbReference type="PROSITE" id="PS50850">
    <property type="entry name" value="MFS"/>
    <property type="match status" value="1"/>
</dbReference>
<proteinExistence type="predicted"/>
<protein>
    <submittedName>
        <fullName evidence="9">MFS transporter</fullName>
    </submittedName>
</protein>
<keyword evidence="6 7" id="KW-0472">Membrane</keyword>
<keyword evidence="2" id="KW-0813">Transport</keyword>